<dbReference type="PIRSF" id="PIRSF002741">
    <property type="entry name" value="MppA"/>
    <property type="match status" value="1"/>
</dbReference>
<dbReference type="InterPro" id="IPR030678">
    <property type="entry name" value="Peptide/Ni-bd"/>
</dbReference>
<keyword evidence="4" id="KW-0732">Signal</keyword>
<dbReference type="InterPro" id="IPR039424">
    <property type="entry name" value="SBP_5"/>
</dbReference>
<dbReference type="PROSITE" id="PS51257">
    <property type="entry name" value="PROKAR_LIPOPROTEIN"/>
    <property type="match status" value="1"/>
</dbReference>
<feature type="domain" description="Solute-binding protein family 5" evidence="5">
    <location>
        <begin position="83"/>
        <end position="439"/>
    </location>
</feature>
<dbReference type="Gene3D" id="3.40.190.10">
    <property type="entry name" value="Periplasmic binding protein-like II"/>
    <property type="match status" value="1"/>
</dbReference>
<accession>A0A6L9Y1W1</accession>
<comment type="caution">
    <text evidence="6">The sequence shown here is derived from an EMBL/GenBank/DDBJ whole genome shotgun (WGS) entry which is preliminary data.</text>
</comment>
<dbReference type="GO" id="GO:0030313">
    <property type="term" value="C:cell envelope"/>
    <property type="evidence" value="ECO:0007669"/>
    <property type="project" value="UniProtKB-SubCell"/>
</dbReference>
<proteinExistence type="inferred from homology"/>
<evidence type="ECO:0000313" key="7">
    <source>
        <dbReference type="Proteomes" id="UP000474967"/>
    </source>
</evidence>
<dbReference type="Pfam" id="PF00496">
    <property type="entry name" value="SBP_bac_5"/>
    <property type="match status" value="1"/>
</dbReference>
<dbReference type="GO" id="GO:1904680">
    <property type="term" value="F:peptide transmembrane transporter activity"/>
    <property type="evidence" value="ECO:0007669"/>
    <property type="project" value="TreeGrafter"/>
</dbReference>
<sequence>MTRSHTGRTIAGIVAVGIATALVITGCSPSGGAKSSSGKTLVVDQSFDLKTADPGRAFELTGSIVDRALYETLLTFKGSDVTKPVPQLATYKESSDNKTLTLTLDGKHTFSDGTTVTADDVVFSLKRVQGIKGNPSFLLDGVTVNKVDDKTVTLTTATPNPALPFILPNPSLGILNSKLVTKNGGAPDNTDKAEAFLNKTSAGSGPYELESYNVSTKVVFKLNPHYVGAAPAYSRVVLENVAGPTQKINVQAGSSQVALDLNADQVQGLDGGSTKVIKGVSPYVIYTWYNQNPTVGAGVTNKAQFLTAVRHGIDYSKILSIAGTGSTQPGGMVPSMFLGALTSDPSNTFDAAAAKTALAASGYAGQPVKFSYPNDITVNGLQMQTLAEAIQAQLKDIGITITLAPSPISTFLDAYRAGKLQSGIMYWGPDFPDPSDYLVFNPGESLGLRAGWAKGADPAVSTLADAAASAVGSADRTKAYQAWQTQANATGPFLPVVQPGQYVVTATSVTQLELNPVWTVDLAEIK</sequence>
<dbReference type="AlphaFoldDB" id="A0A6L9Y1W1"/>
<dbReference type="SUPFAM" id="SSF53850">
    <property type="entry name" value="Periplasmic binding protein-like II"/>
    <property type="match status" value="1"/>
</dbReference>
<evidence type="ECO:0000256" key="1">
    <source>
        <dbReference type="ARBA" id="ARBA00004196"/>
    </source>
</evidence>
<reference evidence="6 7" key="1">
    <citation type="journal article" date="2014" name="J. Microbiol.">
        <title>Diaminobutyricibacter tongyongensis gen. nov., sp. nov. and Homoserinibacter gongjuensis gen. nov., sp. nov. belong to the family Microbacteriaceae.</title>
        <authorList>
            <person name="Kim S.J."/>
            <person name="Ahn J.H."/>
            <person name="Weon H.Y."/>
            <person name="Hamada M."/>
            <person name="Suzuki K."/>
            <person name="Kwon S.W."/>
        </authorList>
    </citation>
    <scope>NUCLEOTIDE SEQUENCE [LARGE SCALE GENOMIC DNA]</scope>
    <source>
        <strain evidence="6 7">NBRC 108724</strain>
    </source>
</reference>
<dbReference type="Gene3D" id="3.10.105.10">
    <property type="entry name" value="Dipeptide-binding Protein, Domain 3"/>
    <property type="match status" value="1"/>
</dbReference>
<dbReference type="Proteomes" id="UP000474967">
    <property type="component" value="Unassembled WGS sequence"/>
</dbReference>
<evidence type="ECO:0000256" key="3">
    <source>
        <dbReference type="ARBA" id="ARBA00022448"/>
    </source>
</evidence>
<evidence type="ECO:0000256" key="2">
    <source>
        <dbReference type="ARBA" id="ARBA00005695"/>
    </source>
</evidence>
<evidence type="ECO:0000256" key="4">
    <source>
        <dbReference type="ARBA" id="ARBA00022729"/>
    </source>
</evidence>
<dbReference type="GO" id="GO:0015833">
    <property type="term" value="P:peptide transport"/>
    <property type="evidence" value="ECO:0007669"/>
    <property type="project" value="TreeGrafter"/>
</dbReference>
<dbReference type="RefSeq" id="WP_163290854.1">
    <property type="nucleotide sequence ID" value="NZ_JAAGWY010000004.1"/>
</dbReference>
<dbReference type="PANTHER" id="PTHR30290">
    <property type="entry name" value="PERIPLASMIC BINDING COMPONENT OF ABC TRANSPORTER"/>
    <property type="match status" value="1"/>
</dbReference>
<comment type="subcellular location">
    <subcellularLocation>
        <location evidence="1">Cell envelope</location>
    </subcellularLocation>
</comment>
<organism evidence="6 7">
    <name type="scientific">Leifsonia tongyongensis</name>
    <dbReference type="NCBI Taxonomy" id="1268043"/>
    <lineage>
        <taxon>Bacteria</taxon>
        <taxon>Bacillati</taxon>
        <taxon>Actinomycetota</taxon>
        <taxon>Actinomycetes</taxon>
        <taxon>Micrococcales</taxon>
        <taxon>Microbacteriaceae</taxon>
        <taxon>Leifsonia</taxon>
    </lineage>
</organism>
<protein>
    <submittedName>
        <fullName evidence="6">ABC transporter substrate-binding protein</fullName>
    </submittedName>
</protein>
<dbReference type="EMBL" id="JAAGWY010000004">
    <property type="protein sequence ID" value="NEN07387.1"/>
    <property type="molecule type" value="Genomic_DNA"/>
</dbReference>
<dbReference type="PANTHER" id="PTHR30290:SF10">
    <property type="entry name" value="PERIPLASMIC OLIGOPEPTIDE-BINDING PROTEIN-RELATED"/>
    <property type="match status" value="1"/>
</dbReference>
<dbReference type="GO" id="GO:0043190">
    <property type="term" value="C:ATP-binding cassette (ABC) transporter complex"/>
    <property type="evidence" value="ECO:0007669"/>
    <property type="project" value="InterPro"/>
</dbReference>
<dbReference type="GO" id="GO:0042597">
    <property type="term" value="C:periplasmic space"/>
    <property type="evidence" value="ECO:0007669"/>
    <property type="project" value="UniProtKB-ARBA"/>
</dbReference>
<gene>
    <name evidence="6" type="ORF">G3T36_16125</name>
</gene>
<evidence type="ECO:0000313" key="6">
    <source>
        <dbReference type="EMBL" id="NEN07387.1"/>
    </source>
</evidence>
<name>A0A6L9Y1W1_9MICO</name>
<dbReference type="CDD" id="cd08512">
    <property type="entry name" value="PBP2_NikA_DppA_OppA_like_7"/>
    <property type="match status" value="1"/>
</dbReference>
<comment type="similarity">
    <text evidence="2">Belongs to the bacterial solute-binding protein 5 family.</text>
</comment>
<evidence type="ECO:0000259" key="5">
    <source>
        <dbReference type="Pfam" id="PF00496"/>
    </source>
</evidence>
<dbReference type="InterPro" id="IPR000914">
    <property type="entry name" value="SBP_5_dom"/>
</dbReference>
<keyword evidence="3" id="KW-0813">Transport</keyword>
<keyword evidence="7" id="KW-1185">Reference proteome</keyword>